<dbReference type="STRING" id="1391627.SAMN05216464_109242"/>
<proteinExistence type="predicted"/>
<gene>
    <name evidence="2" type="ORF">SAMN05216464_109242</name>
</gene>
<evidence type="ECO:0000313" key="3">
    <source>
        <dbReference type="Proteomes" id="UP000199072"/>
    </source>
</evidence>
<dbReference type="InterPro" id="IPR006311">
    <property type="entry name" value="TAT_signal"/>
</dbReference>
<dbReference type="InterPro" id="IPR036514">
    <property type="entry name" value="SGNH_hydro_sf"/>
</dbReference>
<dbReference type="NCBIfam" id="TIGR01409">
    <property type="entry name" value="TAT_signal_seq"/>
    <property type="match status" value="1"/>
</dbReference>
<dbReference type="Gene3D" id="3.40.50.1110">
    <property type="entry name" value="SGNH hydrolase"/>
    <property type="match status" value="1"/>
</dbReference>
<dbReference type="PROSITE" id="PS51318">
    <property type="entry name" value="TAT"/>
    <property type="match status" value="1"/>
</dbReference>
<dbReference type="PANTHER" id="PTHR30383">
    <property type="entry name" value="THIOESTERASE 1/PROTEASE 1/LYSOPHOSPHOLIPASE L1"/>
    <property type="match status" value="1"/>
</dbReference>
<dbReference type="RefSeq" id="WP_091151680.1">
    <property type="nucleotide sequence ID" value="NZ_FNAI01000009.1"/>
</dbReference>
<dbReference type="SUPFAM" id="SSF52266">
    <property type="entry name" value="SGNH hydrolase"/>
    <property type="match status" value="1"/>
</dbReference>
<evidence type="ECO:0000313" key="2">
    <source>
        <dbReference type="EMBL" id="SDE80092.1"/>
    </source>
</evidence>
<name>A0A1G7FWD4_9SPHI</name>
<dbReference type="AlphaFoldDB" id="A0A1G7FWD4"/>
<dbReference type="EMBL" id="FNAI01000009">
    <property type="protein sequence ID" value="SDE80092.1"/>
    <property type="molecule type" value="Genomic_DNA"/>
</dbReference>
<protein>
    <submittedName>
        <fullName evidence="2">Tat (Twin-arginine translocation) pathway signal sequence</fullName>
    </submittedName>
</protein>
<organism evidence="2 3">
    <name type="scientific">Mucilaginibacter pineti</name>
    <dbReference type="NCBI Taxonomy" id="1391627"/>
    <lineage>
        <taxon>Bacteria</taxon>
        <taxon>Pseudomonadati</taxon>
        <taxon>Bacteroidota</taxon>
        <taxon>Sphingobacteriia</taxon>
        <taxon>Sphingobacteriales</taxon>
        <taxon>Sphingobacteriaceae</taxon>
        <taxon>Mucilaginibacter</taxon>
    </lineage>
</organism>
<dbReference type="Pfam" id="PF13472">
    <property type="entry name" value="Lipase_GDSL_2"/>
    <property type="match status" value="1"/>
</dbReference>
<dbReference type="Proteomes" id="UP000199072">
    <property type="component" value="Unassembled WGS sequence"/>
</dbReference>
<evidence type="ECO:0000259" key="1">
    <source>
        <dbReference type="Pfam" id="PF13472"/>
    </source>
</evidence>
<dbReference type="InterPro" id="IPR051532">
    <property type="entry name" value="Ester_Hydrolysis_Enzymes"/>
</dbReference>
<dbReference type="OrthoDB" id="9794725at2"/>
<dbReference type="InterPro" id="IPR019546">
    <property type="entry name" value="TAT_signal_bac_arc"/>
</dbReference>
<accession>A0A1G7FWD4</accession>
<reference evidence="2 3" key="1">
    <citation type="submission" date="2016-10" db="EMBL/GenBank/DDBJ databases">
        <authorList>
            <person name="de Groot N.N."/>
        </authorList>
    </citation>
    <scope>NUCLEOTIDE SEQUENCE [LARGE SCALE GENOMIC DNA]</scope>
    <source>
        <strain evidence="2 3">47C3B</strain>
    </source>
</reference>
<sequence>MKKPEESSRRNFIKQASVIGAGAFALPAALSSFTLPVDAKAGENYTFLFQGDSITDGNRTRDLDWNHVLGHGYAYMIAARLWFQLPEKKFHFFNRGISGHTVNDLTARWDKDTIALKPDLLSILIGINDANHAVEGDKSYTIESYTEGYRALLTKTRQQLPQTQLVILEPFILPVGRVKDKWEDFQREVTGRQAAAKKLAAEFDAIFVPLQECFTKAAGKYPPDDYWLWDGIHPMPNGHELMTREWIKHVSKKLKFIG</sequence>
<feature type="domain" description="SGNH hydrolase-type esterase" evidence="1">
    <location>
        <begin position="51"/>
        <end position="241"/>
    </location>
</feature>
<keyword evidence="3" id="KW-1185">Reference proteome</keyword>
<dbReference type="GO" id="GO:0004622">
    <property type="term" value="F:phosphatidylcholine lysophospholipase activity"/>
    <property type="evidence" value="ECO:0007669"/>
    <property type="project" value="TreeGrafter"/>
</dbReference>
<dbReference type="CDD" id="cd01834">
    <property type="entry name" value="SGNH_hydrolase_like_2"/>
    <property type="match status" value="1"/>
</dbReference>
<dbReference type="PANTHER" id="PTHR30383:SF5">
    <property type="entry name" value="SGNH HYDROLASE-TYPE ESTERASE DOMAIN-CONTAINING PROTEIN"/>
    <property type="match status" value="1"/>
</dbReference>
<dbReference type="InterPro" id="IPR013830">
    <property type="entry name" value="SGNH_hydro"/>
</dbReference>